<dbReference type="SMART" id="SM00387">
    <property type="entry name" value="HATPase_c"/>
    <property type="match status" value="1"/>
</dbReference>
<dbReference type="SUPFAM" id="SSF47384">
    <property type="entry name" value="Homodimeric domain of signal transducing histidine kinase"/>
    <property type="match status" value="1"/>
</dbReference>
<dbReference type="PROSITE" id="PS50112">
    <property type="entry name" value="PAS"/>
    <property type="match status" value="1"/>
</dbReference>
<dbReference type="InterPro" id="IPR004358">
    <property type="entry name" value="Sig_transdc_His_kin-like_C"/>
</dbReference>
<dbReference type="Pfam" id="PF00072">
    <property type="entry name" value="Response_reg"/>
    <property type="match status" value="1"/>
</dbReference>
<dbReference type="InterPro" id="IPR003594">
    <property type="entry name" value="HATPase_dom"/>
</dbReference>
<dbReference type="CDD" id="cd00082">
    <property type="entry name" value="HisKA"/>
    <property type="match status" value="1"/>
</dbReference>
<dbReference type="CDD" id="cd00130">
    <property type="entry name" value="PAS"/>
    <property type="match status" value="1"/>
</dbReference>
<dbReference type="Gene3D" id="3.30.450.20">
    <property type="entry name" value="PAS domain"/>
    <property type="match status" value="1"/>
</dbReference>
<dbReference type="Gene3D" id="3.30.565.10">
    <property type="entry name" value="Histidine kinase-like ATPase, C-terminal domain"/>
    <property type="match status" value="1"/>
</dbReference>
<dbReference type="SMART" id="SM00388">
    <property type="entry name" value="HisKA"/>
    <property type="match status" value="1"/>
</dbReference>
<evidence type="ECO:0000256" key="2">
    <source>
        <dbReference type="ARBA" id="ARBA00012438"/>
    </source>
</evidence>
<evidence type="ECO:0000256" key="4">
    <source>
        <dbReference type="PROSITE-ProRule" id="PRU00169"/>
    </source>
</evidence>
<dbReference type="PROSITE" id="PS50109">
    <property type="entry name" value="HIS_KIN"/>
    <property type="match status" value="1"/>
</dbReference>
<dbReference type="InterPro" id="IPR003661">
    <property type="entry name" value="HisK_dim/P_dom"/>
</dbReference>
<dbReference type="SMART" id="SM00091">
    <property type="entry name" value="PAS"/>
    <property type="match status" value="1"/>
</dbReference>
<dbReference type="Pfam" id="PF13426">
    <property type="entry name" value="PAS_9"/>
    <property type="match status" value="1"/>
</dbReference>
<dbReference type="CDD" id="cd00156">
    <property type="entry name" value="REC"/>
    <property type="match status" value="1"/>
</dbReference>
<dbReference type="Proteomes" id="UP000184076">
    <property type="component" value="Unassembled WGS sequence"/>
</dbReference>
<evidence type="ECO:0000256" key="3">
    <source>
        <dbReference type="ARBA" id="ARBA00022553"/>
    </source>
</evidence>
<keyword evidence="9" id="KW-1185">Reference proteome</keyword>
<feature type="domain" description="PAS" evidence="7">
    <location>
        <begin position="220"/>
        <end position="286"/>
    </location>
</feature>
<evidence type="ECO:0000259" key="6">
    <source>
        <dbReference type="PROSITE" id="PS50110"/>
    </source>
</evidence>
<evidence type="ECO:0000313" key="9">
    <source>
        <dbReference type="Proteomes" id="UP000184076"/>
    </source>
</evidence>
<dbReference type="GO" id="GO:0000155">
    <property type="term" value="F:phosphorelay sensor kinase activity"/>
    <property type="evidence" value="ECO:0007669"/>
    <property type="project" value="InterPro"/>
</dbReference>
<dbReference type="PROSITE" id="PS50110">
    <property type="entry name" value="RESPONSE_REGULATORY"/>
    <property type="match status" value="1"/>
</dbReference>
<feature type="domain" description="Response regulatory" evidence="6">
    <location>
        <begin position="593"/>
        <end position="707"/>
    </location>
</feature>
<dbReference type="RefSeq" id="WP_073039791.1">
    <property type="nucleotide sequence ID" value="NZ_FQVB01000023.1"/>
</dbReference>
<dbReference type="SMART" id="SM00448">
    <property type="entry name" value="REC"/>
    <property type="match status" value="1"/>
</dbReference>
<accession>A0A1M5DDM4</accession>
<reference evidence="9" key="1">
    <citation type="submission" date="2016-11" db="EMBL/GenBank/DDBJ databases">
        <authorList>
            <person name="Varghese N."/>
            <person name="Submissions S."/>
        </authorList>
    </citation>
    <scope>NUCLEOTIDE SEQUENCE [LARGE SCALE GENOMIC DNA]</scope>
    <source>
        <strain evidence="9">DSM 9756</strain>
    </source>
</reference>
<sequence>MNRAGSEILRVEMSSLRRRYEELASLLEVLHRLSGLDRTLISSSDFSERLARILVEETRFRLCAVFGAERDAGVPRLLSSFGFRSRPENIDGPEDLLLEPGTALYEFARRVVQLNRVQFMEEVPLAGSLQGPGDGLGSRLWSLVGFPLADWGGAVLVDAEGGSFSRDQRRHWEIFAGLVTGILADRNTIHQLEMDREELGKALEERERVLRRETGASLAAENLMGTIMALVPQGMCFLADDGRILRVNQRMARLLDVRSAELLGQSPEILFSRPRDFEALKSRADRDGSARLSDLDMGGGGMAGFSADVFLADISQLRHPSVRYILIVEDISEKKAFSRQLVRTEKLAALGTMAGGVAHDFNNILMSILGNTQLLAQEITAGGRGAERRLRSIEQAVGDGAHIVRRLQKFTEKESDHGRGEQKTDLRCAVIDVIELTRPRWKNTVERAGHTIEIRMDLEDGILGAIHPADLREVLTNLVFNAVDAMPQGGRLSFRAYRQADRAVLEVSDTGVGMDAETRDRIFDPFFSTKGVGNSGLGLSVCRSLILRTGGEMLVTSEPGRGTTFTIKLPAADEEGPGCDRSLGLRLKTTGKSLLVVDDEKEILELLRDMLRLMGHRVTATHDPRRALSYLETAAFDLVLTDLGMPEVSGWDVAKAAKASKDSLPVILVTGWGAQYEEQDLSDKGVDLVLSKPLSYQKLFESLSLFA</sequence>
<dbReference type="InterPro" id="IPR036890">
    <property type="entry name" value="HATPase_C_sf"/>
</dbReference>
<protein>
    <recommendedName>
        <fullName evidence="2">histidine kinase</fullName>
        <ecNumber evidence="2">2.7.13.3</ecNumber>
    </recommendedName>
</protein>
<organism evidence="8 9">
    <name type="scientific">Desulfacinum infernum DSM 9756</name>
    <dbReference type="NCBI Taxonomy" id="1121391"/>
    <lineage>
        <taxon>Bacteria</taxon>
        <taxon>Pseudomonadati</taxon>
        <taxon>Thermodesulfobacteriota</taxon>
        <taxon>Syntrophobacteria</taxon>
        <taxon>Syntrophobacterales</taxon>
        <taxon>Syntrophobacteraceae</taxon>
        <taxon>Desulfacinum</taxon>
    </lineage>
</organism>
<evidence type="ECO:0000313" key="8">
    <source>
        <dbReference type="EMBL" id="SHF64981.1"/>
    </source>
</evidence>
<dbReference type="PANTHER" id="PTHR43065">
    <property type="entry name" value="SENSOR HISTIDINE KINASE"/>
    <property type="match status" value="1"/>
</dbReference>
<dbReference type="InterPro" id="IPR005467">
    <property type="entry name" value="His_kinase_dom"/>
</dbReference>
<dbReference type="Pfam" id="PF02518">
    <property type="entry name" value="HATPase_c"/>
    <property type="match status" value="1"/>
</dbReference>
<dbReference type="EC" id="2.7.13.3" evidence="2"/>
<dbReference type="InterPro" id="IPR001789">
    <property type="entry name" value="Sig_transdc_resp-reg_receiver"/>
</dbReference>
<dbReference type="PRINTS" id="PR00344">
    <property type="entry name" value="BCTRLSENSOR"/>
</dbReference>
<dbReference type="InterPro" id="IPR000014">
    <property type="entry name" value="PAS"/>
</dbReference>
<evidence type="ECO:0000259" key="7">
    <source>
        <dbReference type="PROSITE" id="PS50112"/>
    </source>
</evidence>
<keyword evidence="8" id="KW-0808">Transferase</keyword>
<proteinExistence type="predicted"/>
<dbReference type="Gene3D" id="3.40.50.2300">
    <property type="match status" value="1"/>
</dbReference>
<dbReference type="SUPFAM" id="SSF52172">
    <property type="entry name" value="CheY-like"/>
    <property type="match status" value="1"/>
</dbReference>
<dbReference type="EMBL" id="FQVB01000023">
    <property type="protein sequence ID" value="SHF64981.1"/>
    <property type="molecule type" value="Genomic_DNA"/>
</dbReference>
<keyword evidence="8" id="KW-0418">Kinase</keyword>
<dbReference type="InterPro" id="IPR035965">
    <property type="entry name" value="PAS-like_dom_sf"/>
</dbReference>
<dbReference type="Gene3D" id="1.10.287.130">
    <property type="match status" value="1"/>
</dbReference>
<evidence type="ECO:0000259" key="5">
    <source>
        <dbReference type="PROSITE" id="PS50109"/>
    </source>
</evidence>
<feature type="modified residue" description="4-aspartylphosphate" evidence="4">
    <location>
        <position position="642"/>
    </location>
</feature>
<gene>
    <name evidence="8" type="ORF">SAMN02745206_02404</name>
</gene>
<dbReference type="OrthoDB" id="5485175at2"/>
<dbReference type="InterPro" id="IPR011006">
    <property type="entry name" value="CheY-like_superfamily"/>
</dbReference>
<name>A0A1M5DDM4_9BACT</name>
<dbReference type="AlphaFoldDB" id="A0A1M5DDM4"/>
<dbReference type="SUPFAM" id="SSF55785">
    <property type="entry name" value="PYP-like sensor domain (PAS domain)"/>
    <property type="match status" value="1"/>
</dbReference>
<dbReference type="SUPFAM" id="SSF55874">
    <property type="entry name" value="ATPase domain of HSP90 chaperone/DNA topoisomerase II/histidine kinase"/>
    <property type="match status" value="1"/>
</dbReference>
<keyword evidence="3 4" id="KW-0597">Phosphoprotein</keyword>
<feature type="domain" description="Histidine kinase" evidence="5">
    <location>
        <begin position="356"/>
        <end position="573"/>
    </location>
</feature>
<comment type="catalytic activity">
    <reaction evidence="1">
        <text>ATP + protein L-histidine = ADP + protein N-phospho-L-histidine.</text>
        <dbReference type="EC" id="2.7.13.3"/>
    </reaction>
</comment>
<dbReference type="STRING" id="1121391.SAMN02745206_02404"/>
<evidence type="ECO:0000256" key="1">
    <source>
        <dbReference type="ARBA" id="ARBA00000085"/>
    </source>
</evidence>
<dbReference type="InterPro" id="IPR036097">
    <property type="entry name" value="HisK_dim/P_sf"/>
</dbReference>